<accession>A0A0V0XEJ6</accession>
<comment type="caution">
    <text evidence="2">The sequence shown here is derived from an EMBL/GenBank/DDBJ whole genome shotgun (WGS) entry which is preliminary data.</text>
</comment>
<dbReference type="EMBL" id="JYDU01000381">
    <property type="protein sequence ID" value="KRX86413.1"/>
    <property type="molecule type" value="Genomic_DNA"/>
</dbReference>
<organism evidence="2 3">
    <name type="scientific">Trichinella pseudospiralis</name>
    <name type="common">Parasitic roundworm</name>
    <dbReference type="NCBI Taxonomy" id="6337"/>
    <lineage>
        <taxon>Eukaryota</taxon>
        <taxon>Metazoa</taxon>
        <taxon>Ecdysozoa</taxon>
        <taxon>Nematoda</taxon>
        <taxon>Enoplea</taxon>
        <taxon>Dorylaimia</taxon>
        <taxon>Trichinellida</taxon>
        <taxon>Trichinellidae</taxon>
        <taxon>Trichinella</taxon>
    </lineage>
</organism>
<sequence>MKNIIPVGDTVMPTGSGLTRQTRFQRDDRQREDRKSVCSSHTSLTLAPRPTSTTTTPG</sequence>
<evidence type="ECO:0000256" key="1">
    <source>
        <dbReference type="SAM" id="MobiDB-lite"/>
    </source>
</evidence>
<name>A0A0V0XEJ6_TRIPS</name>
<dbReference type="Proteomes" id="UP000054815">
    <property type="component" value="Unassembled WGS sequence"/>
</dbReference>
<reference evidence="2 3" key="1">
    <citation type="submission" date="2015-01" db="EMBL/GenBank/DDBJ databases">
        <title>Evolution of Trichinella species and genotypes.</title>
        <authorList>
            <person name="Korhonen P.K."/>
            <person name="Edoardo P."/>
            <person name="Giuseppe L.R."/>
            <person name="Gasser R.B."/>
        </authorList>
    </citation>
    <scope>NUCLEOTIDE SEQUENCE [LARGE SCALE GENOMIC DNA]</scope>
    <source>
        <strain evidence="2">ISS141</strain>
    </source>
</reference>
<proteinExistence type="predicted"/>
<protein>
    <submittedName>
        <fullName evidence="2">Uncharacterized protein</fullName>
    </submittedName>
</protein>
<dbReference type="AlphaFoldDB" id="A0A0V0XEJ6"/>
<gene>
    <name evidence="2" type="ORF">T4E_8147</name>
</gene>
<evidence type="ECO:0000313" key="2">
    <source>
        <dbReference type="EMBL" id="KRX86413.1"/>
    </source>
</evidence>
<evidence type="ECO:0000313" key="3">
    <source>
        <dbReference type="Proteomes" id="UP000054815"/>
    </source>
</evidence>
<feature type="region of interest" description="Disordered" evidence="1">
    <location>
        <begin position="1"/>
        <end position="58"/>
    </location>
</feature>
<feature type="compositionally biased region" description="Basic and acidic residues" evidence="1">
    <location>
        <begin position="24"/>
        <end position="36"/>
    </location>
</feature>
<feature type="compositionally biased region" description="Low complexity" evidence="1">
    <location>
        <begin position="42"/>
        <end position="58"/>
    </location>
</feature>